<dbReference type="EMBL" id="CP017708">
    <property type="protein sequence ID" value="AOY80493.2"/>
    <property type="molecule type" value="Genomic_DNA"/>
</dbReference>
<protein>
    <submittedName>
        <fullName evidence="1">FxLYD domain-containing protein</fullName>
    </submittedName>
</protein>
<accession>A0A1D9FYT1</accession>
<evidence type="ECO:0000313" key="2">
    <source>
        <dbReference type="Proteomes" id="UP000176944"/>
    </source>
</evidence>
<dbReference type="NCBIfam" id="NF038353">
    <property type="entry name" value="FxLYD_dom"/>
    <property type="match status" value="1"/>
</dbReference>
<dbReference type="Proteomes" id="UP000176944">
    <property type="component" value="Chromosome"/>
</dbReference>
<dbReference type="InterPro" id="IPR047676">
    <property type="entry name" value="FxLYD_dom"/>
</dbReference>
<name>A0A1D9FYT1_MOOP1</name>
<sequence length="155" mass="16918">MMVKFWSLSLALEAASILLIVPKAFSLPLTLASGFSPVPSTEIELPVCYMQTDNGTLVDLTSLCGISDSKVVISEVSFQNDRLIGRVVNKTDKTVYSTRVNYQILDDDGSVIGTSSMYTNPPNLSAGESATFETEMWGGRELKTTSVDWDRKPTP</sequence>
<evidence type="ECO:0000313" key="1">
    <source>
        <dbReference type="EMBL" id="AOY80493.2"/>
    </source>
</evidence>
<gene>
    <name evidence="1" type="ORF">BJP36_11785</name>
</gene>
<dbReference type="AlphaFoldDB" id="A0A1D9FYT1"/>
<organism evidence="1 2">
    <name type="scientific">Moorena producens (strain JHB)</name>
    <dbReference type="NCBI Taxonomy" id="1454205"/>
    <lineage>
        <taxon>Bacteria</taxon>
        <taxon>Bacillati</taxon>
        <taxon>Cyanobacteriota</taxon>
        <taxon>Cyanophyceae</taxon>
        <taxon>Coleofasciculales</taxon>
        <taxon>Coleofasciculaceae</taxon>
        <taxon>Moorena</taxon>
    </lineage>
</organism>
<reference evidence="2" key="1">
    <citation type="submission" date="2016-10" db="EMBL/GenBank/DDBJ databases">
        <title>Comparative genomics uncovers the prolific and rare metabolic potential of the cyanobacterial genus Moorea.</title>
        <authorList>
            <person name="Leao T."/>
            <person name="Castelao G."/>
            <person name="Korobeynikov A."/>
            <person name="Monroe E.A."/>
            <person name="Podell S."/>
            <person name="Glukhov E."/>
            <person name="Allen E."/>
            <person name="Gerwick W.H."/>
            <person name="Gerwick L."/>
        </authorList>
    </citation>
    <scope>NUCLEOTIDE SEQUENCE [LARGE SCALE GENOMIC DNA]</scope>
    <source>
        <strain evidence="2">JHB</strain>
    </source>
</reference>
<proteinExistence type="predicted"/>